<dbReference type="AlphaFoldDB" id="A0A1X7K680"/>
<dbReference type="EMBL" id="FXAZ01000002">
    <property type="protein sequence ID" value="SMG36151.1"/>
    <property type="molecule type" value="Genomic_DNA"/>
</dbReference>
<dbReference type="Proteomes" id="UP000193834">
    <property type="component" value="Unassembled WGS sequence"/>
</dbReference>
<name>A0A1X7K680_9BACL</name>
<gene>
    <name evidence="1" type="ORF">SAMN06295960_2089</name>
</gene>
<reference evidence="1 2" key="1">
    <citation type="submission" date="2017-04" db="EMBL/GenBank/DDBJ databases">
        <authorList>
            <person name="Afonso C.L."/>
            <person name="Miller P.J."/>
            <person name="Scott M.A."/>
            <person name="Spackman E."/>
            <person name="Goraichik I."/>
            <person name="Dimitrov K.M."/>
            <person name="Suarez D.L."/>
            <person name="Swayne D.E."/>
        </authorList>
    </citation>
    <scope>NUCLEOTIDE SEQUENCE [LARGE SCALE GENOMIC DNA]</scope>
    <source>
        <strain evidence="1 2">11</strain>
    </source>
</reference>
<sequence>MHPLFPFFHIQFDLPPYQTVSFILVFDLEIKTRLFDHLTNLVYGRIQLGCGGLRIVIRLEQFKQRILRDRFSSMMTKVRKQSK</sequence>
<organism evidence="1 2">
    <name type="scientific">Paenibacillus aquistagni</name>
    <dbReference type="NCBI Taxonomy" id="1852522"/>
    <lineage>
        <taxon>Bacteria</taxon>
        <taxon>Bacillati</taxon>
        <taxon>Bacillota</taxon>
        <taxon>Bacilli</taxon>
        <taxon>Bacillales</taxon>
        <taxon>Paenibacillaceae</taxon>
        <taxon>Paenibacillus</taxon>
    </lineage>
</organism>
<protein>
    <submittedName>
        <fullName evidence="1">Uncharacterized protein</fullName>
    </submittedName>
</protein>
<keyword evidence="2" id="KW-1185">Reference proteome</keyword>
<accession>A0A1X7K680</accession>
<evidence type="ECO:0000313" key="1">
    <source>
        <dbReference type="EMBL" id="SMG36151.1"/>
    </source>
</evidence>
<evidence type="ECO:0000313" key="2">
    <source>
        <dbReference type="Proteomes" id="UP000193834"/>
    </source>
</evidence>
<proteinExistence type="predicted"/>